<evidence type="ECO:0000256" key="1">
    <source>
        <dbReference type="ARBA" id="ARBA00004651"/>
    </source>
</evidence>
<sequence length="121" mass="13550">MYIALSTYFATDSQAFTASLQWQSVPAMTVVPMSLIIVTMYASRVSKEVENMQENLQDLHNLLVCDLESCRKTLLIIRTMMETNFPSLTAGGVFELKRGLILSVFGSLFTYGLLVINIKSE</sequence>
<dbReference type="InterPro" id="IPR013604">
    <property type="entry name" value="7TM_chemorcpt"/>
</dbReference>
<evidence type="ECO:0000256" key="6">
    <source>
        <dbReference type="SAM" id="Phobius"/>
    </source>
</evidence>
<dbReference type="Proteomes" id="UP000887013">
    <property type="component" value="Unassembled WGS sequence"/>
</dbReference>
<protein>
    <recommendedName>
        <fullName evidence="9">Gustatory receptor</fullName>
    </recommendedName>
</protein>
<evidence type="ECO:0000313" key="7">
    <source>
        <dbReference type="EMBL" id="GFT24293.1"/>
    </source>
</evidence>
<evidence type="ECO:0000256" key="4">
    <source>
        <dbReference type="ARBA" id="ARBA00022989"/>
    </source>
</evidence>
<dbReference type="GO" id="GO:0050909">
    <property type="term" value="P:sensory perception of taste"/>
    <property type="evidence" value="ECO:0007669"/>
    <property type="project" value="InterPro"/>
</dbReference>
<evidence type="ECO:0000313" key="8">
    <source>
        <dbReference type="Proteomes" id="UP000887013"/>
    </source>
</evidence>
<keyword evidence="2" id="KW-1003">Cell membrane</keyword>
<dbReference type="AlphaFoldDB" id="A0A8X6NMU7"/>
<comment type="subcellular location">
    <subcellularLocation>
        <location evidence="1">Cell membrane</location>
        <topology evidence="1">Multi-pass membrane protein</topology>
    </subcellularLocation>
</comment>
<evidence type="ECO:0000256" key="2">
    <source>
        <dbReference type="ARBA" id="ARBA00022475"/>
    </source>
</evidence>
<evidence type="ECO:0008006" key="9">
    <source>
        <dbReference type="Google" id="ProtNLM"/>
    </source>
</evidence>
<keyword evidence="4 6" id="KW-1133">Transmembrane helix</keyword>
<keyword evidence="5 6" id="KW-0472">Membrane</keyword>
<keyword evidence="3 6" id="KW-0812">Transmembrane</keyword>
<feature type="transmembrane region" description="Helical" evidence="6">
    <location>
        <begin position="100"/>
        <end position="118"/>
    </location>
</feature>
<dbReference type="OrthoDB" id="6424212at2759"/>
<evidence type="ECO:0000256" key="5">
    <source>
        <dbReference type="ARBA" id="ARBA00023136"/>
    </source>
</evidence>
<proteinExistence type="predicted"/>
<dbReference type="Pfam" id="PF08395">
    <property type="entry name" value="7tm_7"/>
    <property type="match status" value="1"/>
</dbReference>
<accession>A0A8X6NMU7</accession>
<comment type="caution">
    <text evidence="7">The sequence shown here is derived from an EMBL/GenBank/DDBJ whole genome shotgun (WGS) entry which is preliminary data.</text>
</comment>
<evidence type="ECO:0000256" key="3">
    <source>
        <dbReference type="ARBA" id="ARBA00022692"/>
    </source>
</evidence>
<reference evidence="7" key="1">
    <citation type="submission" date="2020-08" db="EMBL/GenBank/DDBJ databases">
        <title>Multicomponent nature underlies the extraordinary mechanical properties of spider dragline silk.</title>
        <authorList>
            <person name="Kono N."/>
            <person name="Nakamura H."/>
            <person name="Mori M."/>
            <person name="Yoshida Y."/>
            <person name="Ohtoshi R."/>
            <person name="Malay A.D."/>
            <person name="Moran D.A.P."/>
            <person name="Tomita M."/>
            <person name="Numata K."/>
            <person name="Arakawa K."/>
        </authorList>
    </citation>
    <scope>NUCLEOTIDE SEQUENCE</scope>
</reference>
<dbReference type="EMBL" id="BMAW01060056">
    <property type="protein sequence ID" value="GFT24293.1"/>
    <property type="molecule type" value="Genomic_DNA"/>
</dbReference>
<dbReference type="GO" id="GO:0005886">
    <property type="term" value="C:plasma membrane"/>
    <property type="evidence" value="ECO:0007669"/>
    <property type="project" value="UniProtKB-SubCell"/>
</dbReference>
<organism evidence="7 8">
    <name type="scientific">Nephila pilipes</name>
    <name type="common">Giant wood spider</name>
    <name type="synonym">Nephila maculata</name>
    <dbReference type="NCBI Taxonomy" id="299642"/>
    <lineage>
        <taxon>Eukaryota</taxon>
        <taxon>Metazoa</taxon>
        <taxon>Ecdysozoa</taxon>
        <taxon>Arthropoda</taxon>
        <taxon>Chelicerata</taxon>
        <taxon>Arachnida</taxon>
        <taxon>Araneae</taxon>
        <taxon>Araneomorphae</taxon>
        <taxon>Entelegynae</taxon>
        <taxon>Araneoidea</taxon>
        <taxon>Nephilidae</taxon>
        <taxon>Nephila</taxon>
    </lineage>
</organism>
<feature type="transmembrane region" description="Helical" evidence="6">
    <location>
        <begin position="25"/>
        <end position="43"/>
    </location>
</feature>
<keyword evidence="8" id="KW-1185">Reference proteome</keyword>
<gene>
    <name evidence="7" type="primary">AVEN_245204_1</name>
    <name evidence="7" type="ORF">NPIL_161291</name>
</gene>
<name>A0A8X6NMU7_NEPPI</name>